<gene>
    <name evidence="3" type="ORF">RHTO0S_16e04104g</name>
</gene>
<dbReference type="InterPro" id="IPR002018">
    <property type="entry name" value="CarbesteraseB"/>
</dbReference>
<dbReference type="SUPFAM" id="SSF53474">
    <property type="entry name" value="alpha/beta-Hydrolases"/>
    <property type="match status" value="1"/>
</dbReference>
<dbReference type="Pfam" id="PF00135">
    <property type="entry name" value="COesterase"/>
    <property type="match status" value="1"/>
</dbReference>
<dbReference type="Gene3D" id="3.40.50.1820">
    <property type="entry name" value="alpha/beta hydrolase"/>
    <property type="match status" value="1"/>
</dbReference>
<evidence type="ECO:0000259" key="2">
    <source>
        <dbReference type="Pfam" id="PF00135"/>
    </source>
</evidence>
<feature type="domain" description="Carboxylesterase type B" evidence="2">
    <location>
        <begin position="41"/>
        <end position="525"/>
    </location>
</feature>
<dbReference type="PANTHER" id="PTHR11559">
    <property type="entry name" value="CARBOXYLESTERASE"/>
    <property type="match status" value="1"/>
</dbReference>
<dbReference type="InterPro" id="IPR029058">
    <property type="entry name" value="AB_hydrolase_fold"/>
</dbReference>
<name>A0A061BJY7_RHOTO</name>
<organism evidence="3">
    <name type="scientific">Rhodotorula toruloides</name>
    <name type="common">Yeast</name>
    <name type="synonym">Rhodosporidium toruloides</name>
    <dbReference type="NCBI Taxonomy" id="5286"/>
    <lineage>
        <taxon>Eukaryota</taxon>
        <taxon>Fungi</taxon>
        <taxon>Dikarya</taxon>
        <taxon>Basidiomycota</taxon>
        <taxon>Pucciniomycotina</taxon>
        <taxon>Microbotryomycetes</taxon>
        <taxon>Sporidiobolales</taxon>
        <taxon>Sporidiobolaceae</taxon>
        <taxon>Rhodotorula</taxon>
    </lineage>
</organism>
<evidence type="ECO:0000256" key="1">
    <source>
        <dbReference type="SAM" id="MobiDB-lite"/>
    </source>
</evidence>
<dbReference type="InterPro" id="IPR050309">
    <property type="entry name" value="Type-B_Carboxylest/Lipase"/>
</dbReference>
<sequence length="560" mass="61814">MASLELTRDTRYGPVTGYADTHPLRRMSSAHEPHRGSGGGEDPVLKWLGIPYAQAGRFERPSAPETWKEAKECLEFGSMFPQPPSNTELLLAKLPGFLMRTHIPVSESSHFINVFAPGDLKEGEKLPVLVWIYGGALNNGTADRFFYDPTCWIRDGQKKGQRCIVVTGNYRTNIFGFCASDDLAKEDPNSLCGNYGAYDVIAMFEWVKANIANFGGDPENVTAFGQSAGAFLISHLLVSGKKLFKRAICQSGAAETMLLRPVPQAYPAYTSILDSIGVPSTSSASDRLSALRSAPAETLLSLHNAAHSFTALSLALEPKVEGAIWTEETMKRFERGEWDEWVEEVILGTTEDEGTIFASAFQLTSPQAFDAYVSRFPPSLQPKIKAKYTSHLPNGTYDSSSPVLLTDMPGTKLLADQVFLHPVMDQAALLARKSKVWLYRLRAPVEVIDRVAPVKLGVFHSADLPFVFNSRSLWEHEGPDADDAKTAAAVGERWMRFAIQGNPDSAWTPYKPDKPSWLAFDRAGKVSNEDLSWFEKNKVELVFAGQEKSEGEEFLGESNE</sequence>
<feature type="compositionally biased region" description="Basic and acidic residues" evidence="1">
    <location>
        <begin position="1"/>
        <end position="11"/>
    </location>
</feature>
<dbReference type="AlphaFoldDB" id="A0A061BJY7"/>
<proteinExistence type="predicted"/>
<protein>
    <submittedName>
        <fullName evidence="3">RHTO0S16e04104g1_1</fullName>
    </submittedName>
</protein>
<feature type="region of interest" description="Disordered" evidence="1">
    <location>
        <begin position="1"/>
        <end position="42"/>
    </location>
</feature>
<reference evidence="3" key="1">
    <citation type="journal article" date="2014" name="Genome Announc.">
        <title>Draft genome sequence of Rhodosporidium toruloides CECT1137, an oleaginous yeast of biotechnological interest.</title>
        <authorList>
            <person name="Morin N."/>
            <person name="Calcas X."/>
            <person name="Devillers H."/>
            <person name="Durrens P."/>
            <person name="Sherman D.J."/>
            <person name="Nicaud J.-M."/>
            <person name="Neuveglise C."/>
        </authorList>
    </citation>
    <scope>NUCLEOTIDE SEQUENCE</scope>
    <source>
        <strain evidence="3">CECT1137</strain>
    </source>
</reference>
<accession>A0A061BJY7</accession>
<dbReference type="EMBL" id="LK052951">
    <property type="protein sequence ID" value="CDR48232.1"/>
    <property type="molecule type" value="Genomic_DNA"/>
</dbReference>
<dbReference type="OrthoDB" id="408631at2759"/>
<dbReference type="ESTHER" id="rhot1-m7wd80">
    <property type="family name" value="Carb_B_Root"/>
</dbReference>
<evidence type="ECO:0000313" key="3">
    <source>
        <dbReference type="EMBL" id="CDR48232.1"/>
    </source>
</evidence>